<dbReference type="AlphaFoldDB" id="A0AAP0IGI8"/>
<dbReference type="Pfam" id="PF03004">
    <property type="entry name" value="Transposase_24"/>
    <property type="match status" value="1"/>
</dbReference>
<dbReference type="PANTHER" id="PTHR33144">
    <property type="entry name" value="OS10G0409366 PROTEIN-RELATED"/>
    <property type="match status" value="1"/>
</dbReference>
<dbReference type="PANTHER" id="PTHR33144:SF25">
    <property type="entry name" value="DUF4216 DOMAIN-CONTAINING PROTEIN"/>
    <property type="match status" value="1"/>
</dbReference>
<dbReference type="InterPro" id="IPR004252">
    <property type="entry name" value="Probable_transposase_24"/>
</dbReference>
<evidence type="ECO:0000256" key="2">
    <source>
        <dbReference type="SAM" id="MobiDB-lite"/>
    </source>
</evidence>
<evidence type="ECO:0008006" key="5">
    <source>
        <dbReference type="Google" id="ProtNLM"/>
    </source>
</evidence>
<feature type="compositionally biased region" description="Acidic residues" evidence="2">
    <location>
        <begin position="22"/>
        <end position="38"/>
    </location>
</feature>
<feature type="coiled-coil region" evidence="1">
    <location>
        <begin position="282"/>
        <end position="316"/>
    </location>
</feature>
<feature type="region of interest" description="Disordered" evidence="2">
    <location>
        <begin position="1"/>
        <end position="38"/>
    </location>
</feature>
<proteinExistence type="predicted"/>
<keyword evidence="4" id="KW-1185">Reference proteome</keyword>
<dbReference type="EMBL" id="JBBNAF010000009">
    <property type="protein sequence ID" value="KAK9114603.1"/>
    <property type="molecule type" value="Genomic_DNA"/>
</dbReference>
<dbReference type="Proteomes" id="UP001420932">
    <property type="component" value="Unassembled WGS sequence"/>
</dbReference>
<reference evidence="3 4" key="1">
    <citation type="submission" date="2024-01" db="EMBL/GenBank/DDBJ databases">
        <title>Genome assemblies of Stephania.</title>
        <authorList>
            <person name="Yang L."/>
        </authorList>
    </citation>
    <scope>NUCLEOTIDE SEQUENCE [LARGE SCALE GENOMIC DNA]</scope>
    <source>
        <strain evidence="3">YNDBR</strain>
        <tissue evidence="3">Leaf</tissue>
    </source>
</reference>
<keyword evidence="1" id="KW-0175">Coiled coil</keyword>
<comment type="caution">
    <text evidence="3">The sequence shown here is derived from an EMBL/GenBank/DDBJ whole genome shotgun (WGS) entry which is preliminary data.</text>
</comment>
<gene>
    <name evidence="3" type="ORF">Syun_021400</name>
</gene>
<evidence type="ECO:0000313" key="4">
    <source>
        <dbReference type="Proteomes" id="UP001420932"/>
    </source>
</evidence>
<sequence length="352" mass="40249">MVFSMASGDRRREITPFHQMSESDETESDYAESDESEFDSATALQTVGSSAGSTKTRGVRGKTMNRSLVLYLASSNGKKPKVDIPEGLLKPVGNWSKEFTAEEKFDINLECSRIRFAVDKYLGDRFRSHKHKLHKHYRKFKSHKEALKHPYENVSKEDWKVCCKQFASDKYKKVSVANTNNRGKVKVTHCAGSRSFARLKHESLVGNIEFWKKTHYRGEDKGWTNPLAQQLHEQMTSLQSQLTSMTEEEICAEVLGQTLGYERGLRDGKMISASKHVGVSRTEEANQRAIEAEKRASDLAKQLEDYQTELHVTKSQLYVTQSMVEEMKSRQDQMETLMQSMMAHCANSTRPW</sequence>
<name>A0AAP0IGI8_9MAGN</name>
<protein>
    <recommendedName>
        <fullName evidence="5">Transposase, Ptta/En/Spm, plant</fullName>
    </recommendedName>
</protein>
<organism evidence="3 4">
    <name type="scientific">Stephania yunnanensis</name>
    <dbReference type="NCBI Taxonomy" id="152371"/>
    <lineage>
        <taxon>Eukaryota</taxon>
        <taxon>Viridiplantae</taxon>
        <taxon>Streptophyta</taxon>
        <taxon>Embryophyta</taxon>
        <taxon>Tracheophyta</taxon>
        <taxon>Spermatophyta</taxon>
        <taxon>Magnoliopsida</taxon>
        <taxon>Ranunculales</taxon>
        <taxon>Menispermaceae</taxon>
        <taxon>Menispermoideae</taxon>
        <taxon>Cissampelideae</taxon>
        <taxon>Stephania</taxon>
    </lineage>
</organism>
<evidence type="ECO:0000256" key="1">
    <source>
        <dbReference type="SAM" id="Coils"/>
    </source>
</evidence>
<evidence type="ECO:0000313" key="3">
    <source>
        <dbReference type="EMBL" id="KAK9114603.1"/>
    </source>
</evidence>
<accession>A0AAP0IGI8</accession>